<evidence type="ECO:0000313" key="3">
    <source>
        <dbReference type="Proteomes" id="UP000664628"/>
    </source>
</evidence>
<proteinExistence type="predicted"/>
<feature type="domain" description="dATP/dGTP diphosphohydrolase MazZ" evidence="1">
    <location>
        <begin position="77"/>
        <end position="157"/>
    </location>
</feature>
<dbReference type="Gene3D" id="1.10.4010.10">
    <property type="entry name" value="Type II deoxyuridine triphosphatase"/>
    <property type="match status" value="1"/>
</dbReference>
<evidence type="ECO:0000313" key="2">
    <source>
        <dbReference type="EMBL" id="MBO0950897.1"/>
    </source>
</evidence>
<protein>
    <submittedName>
        <fullName evidence="2">DUF550 domain-containing protein</fullName>
    </submittedName>
</protein>
<gene>
    <name evidence="2" type="ORF">J2I46_20060</name>
</gene>
<dbReference type="RefSeq" id="WP_207330839.1">
    <property type="nucleotide sequence ID" value="NZ_JAFMYW010000006.1"/>
</dbReference>
<comment type="caution">
    <text evidence="2">The sequence shown here is derived from an EMBL/GenBank/DDBJ whole genome shotgun (WGS) entry which is preliminary data.</text>
</comment>
<dbReference type="EMBL" id="JAFMYW010000006">
    <property type="protein sequence ID" value="MBO0950897.1"/>
    <property type="molecule type" value="Genomic_DNA"/>
</dbReference>
<dbReference type="InterPro" id="IPR007538">
    <property type="entry name" value="dATP/dGTP_dipphydrolase_MazZ"/>
</dbReference>
<keyword evidence="3" id="KW-1185">Reference proteome</keyword>
<sequence length="198" mass="22499">MNKYHPNADPQFVAMDSHYMNLATSEFLQSLHTCFDKLGYISLESDKRDFCYSLWKHGYKLVPVAKSITELEAERFAWSRETFTEATAISSLRKLESEIKEIEADILKGNDPTTEYADALMCLFDSAGRHGISVDQITEAFAKKLEINKGRQWRKNPDDSYSHVQTNGDQHAGSQFYIQNDSTPPLTDDSQAAYSILP</sequence>
<accession>A0ABS3JPP8</accession>
<organism evidence="2 3">
    <name type="scientific">Fibrella forsythiae</name>
    <dbReference type="NCBI Taxonomy" id="2817061"/>
    <lineage>
        <taxon>Bacteria</taxon>
        <taxon>Pseudomonadati</taxon>
        <taxon>Bacteroidota</taxon>
        <taxon>Cytophagia</taxon>
        <taxon>Cytophagales</taxon>
        <taxon>Spirosomataceae</taxon>
        <taxon>Fibrella</taxon>
    </lineage>
</organism>
<dbReference type="Proteomes" id="UP000664628">
    <property type="component" value="Unassembled WGS sequence"/>
</dbReference>
<evidence type="ECO:0000259" key="1">
    <source>
        <dbReference type="Pfam" id="PF04447"/>
    </source>
</evidence>
<dbReference type="Pfam" id="PF04447">
    <property type="entry name" value="dATP-dGTP_PPHyd"/>
    <property type="match status" value="1"/>
</dbReference>
<reference evidence="2 3" key="1">
    <citation type="submission" date="2021-03" db="EMBL/GenBank/DDBJ databases">
        <title>Fibrella sp. HMF5405 genome sequencing and assembly.</title>
        <authorList>
            <person name="Kang H."/>
            <person name="Kim H."/>
            <person name="Bae S."/>
            <person name="Joh K."/>
        </authorList>
    </citation>
    <scope>NUCLEOTIDE SEQUENCE [LARGE SCALE GENOMIC DNA]</scope>
    <source>
        <strain evidence="2 3">HMF5405</strain>
    </source>
</reference>
<name>A0ABS3JPP8_9BACT</name>